<dbReference type="SUPFAM" id="SSF47226">
    <property type="entry name" value="Histidine-containing phosphotransfer domain, HPT domain"/>
    <property type="match status" value="1"/>
</dbReference>
<gene>
    <name evidence="3" type="ORF">E4S40_04050</name>
</gene>
<sequence length="112" mass="13318">MYQFISESSIYQYFGEDDPDMIREMIQIILDTNIHDLEELPHFYQEKDFLTIKKRCHKAKPSMSYIGAVKTRKLLEEIEENLETSQYLNEQLQSHLIGIKRELGDFLETVSK</sequence>
<comment type="caution">
    <text evidence="3">The sequence shown here is derived from an EMBL/GenBank/DDBJ whole genome shotgun (WGS) entry which is preliminary data.</text>
</comment>
<dbReference type="RefSeq" id="WP_135071183.1">
    <property type="nucleotide sequence ID" value="NZ_SPSB01000001.1"/>
</dbReference>
<evidence type="ECO:0000313" key="3">
    <source>
        <dbReference type="EMBL" id="TFV97820.1"/>
    </source>
</evidence>
<accession>A0A4Y9R065</accession>
<dbReference type="OrthoDB" id="982275at2"/>
<dbReference type="InterPro" id="IPR008207">
    <property type="entry name" value="Sig_transdc_His_kin_Hpt_dom"/>
</dbReference>
<reference evidence="3 4" key="1">
    <citation type="submission" date="2019-03" db="EMBL/GenBank/DDBJ databases">
        <title>Algoriphagus sp. nov, a new strain isolated from root system soil of mangrove plant Kandelia.</title>
        <authorList>
            <person name="Yin Q."/>
            <person name="Wang K."/>
            <person name="Song Z."/>
        </authorList>
    </citation>
    <scope>NUCLEOTIDE SEQUENCE [LARGE SCALE GENOMIC DNA]</scope>
    <source>
        <strain evidence="3 4">XY-J91</strain>
    </source>
</reference>
<dbReference type="GO" id="GO:0000160">
    <property type="term" value="P:phosphorelay signal transduction system"/>
    <property type="evidence" value="ECO:0007669"/>
    <property type="project" value="InterPro"/>
</dbReference>
<keyword evidence="1" id="KW-0597">Phosphoprotein</keyword>
<proteinExistence type="predicted"/>
<dbReference type="InterPro" id="IPR036641">
    <property type="entry name" value="HPT_dom_sf"/>
</dbReference>
<evidence type="ECO:0000313" key="4">
    <source>
        <dbReference type="Proteomes" id="UP000297647"/>
    </source>
</evidence>
<dbReference type="Proteomes" id="UP000297647">
    <property type="component" value="Unassembled WGS sequence"/>
</dbReference>
<feature type="modified residue" description="Phosphohistidine" evidence="1">
    <location>
        <position position="57"/>
    </location>
</feature>
<dbReference type="AlphaFoldDB" id="A0A4Y9R065"/>
<organism evidence="3 4">
    <name type="scientific">Algoriphagus kandeliae</name>
    <dbReference type="NCBI Taxonomy" id="2562278"/>
    <lineage>
        <taxon>Bacteria</taxon>
        <taxon>Pseudomonadati</taxon>
        <taxon>Bacteroidota</taxon>
        <taxon>Cytophagia</taxon>
        <taxon>Cytophagales</taxon>
        <taxon>Cyclobacteriaceae</taxon>
        <taxon>Algoriphagus</taxon>
    </lineage>
</organism>
<evidence type="ECO:0000256" key="1">
    <source>
        <dbReference type="PROSITE-ProRule" id="PRU00110"/>
    </source>
</evidence>
<keyword evidence="4" id="KW-1185">Reference proteome</keyword>
<dbReference type="Gene3D" id="1.20.120.160">
    <property type="entry name" value="HPT domain"/>
    <property type="match status" value="1"/>
</dbReference>
<dbReference type="GO" id="GO:0004672">
    <property type="term" value="F:protein kinase activity"/>
    <property type="evidence" value="ECO:0007669"/>
    <property type="project" value="UniProtKB-ARBA"/>
</dbReference>
<feature type="domain" description="HPt" evidence="2">
    <location>
        <begin position="18"/>
        <end position="112"/>
    </location>
</feature>
<protein>
    <submittedName>
        <fullName evidence="3">Hpt domain-containing protein</fullName>
    </submittedName>
</protein>
<dbReference type="EMBL" id="SPSB01000001">
    <property type="protein sequence ID" value="TFV97820.1"/>
    <property type="molecule type" value="Genomic_DNA"/>
</dbReference>
<dbReference type="PROSITE" id="PS50894">
    <property type="entry name" value="HPT"/>
    <property type="match status" value="1"/>
</dbReference>
<name>A0A4Y9R065_9BACT</name>
<evidence type="ECO:0000259" key="2">
    <source>
        <dbReference type="PROSITE" id="PS50894"/>
    </source>
</evidence>